<dbReference type="NCBIfam" id="TIGR00706">
    <property type="entry name" value="SppA_dom"/>
    <property type="match status" value="1"/>
</dbReference>
<feature type="domain" description="Peptidase S49" evidence="5">
    <location>
        <begin position="125"/>
        <end position="275"/>
    </location>
</feature>
<dbReference type="AlphaFoldDB" id="A0A430ARQ3"/>
<dbReference type="Gene3D" id="6.20.330.10">
    <property type="match status" value="1"/>
</dbReference>
<dbReference type="RefSeq" id="WP_126809425.1">
    <property type="nucleotide sequence ID" value="NZ_NGKA01000013.1"/>
</dbReference>
<name>A0A430ARQ3_9ENTE</name>
<organism evidence="6 7">
    <name type="scientific">Vagococcus elongatus</name>
    <dbReference type="NCBI Taxonomy" id="180344"/>
    <lineage>
        <taxon>Bacteria</taxon>
        <taxon>Bacillati</taxon>
        <taxon>Bacillota</taxon>
        <taxon>Bacilli</taxon>
        <taxon>Lactobacillales</taxon>
        <taxon>Enterococcaceae</taxon>
        <taxon>Vagococcus</taxon>
    </lineage>
</organism>
<dbReference type="InterPro" id="IPR029045">
    <property type="entry name" value="ClpP/crotonase-like_dom_sf"/>
</dbReference>
<accession>A0A430ARQ3</accession>
<dbReference type="Gene3D" id="3.90.226.10">
    <property type="entry name" value="2-enoyl-CoA Hydratase, Chain A, domain 1"/>
    <property type="match status" value="1"/>
</dbReference>
<dbReference type="Pfam" id="PF01343">
    <property type="entry name" value="Peptidase_S49"/>
    <property type="match status" value="1"/>
</dbReference>
<comment type="similarity">
    <text evidence="1">Belongs to the peptidase S49 family.</text>
</comment>
<evidence type="ECO:0000313" key="6">
    <source>
        <dbReference type="EMBL" id="RSU10739.1"/>
    </source>
</evidence>
<dbReference type="InterPro" id="IPR004635">
    <property type="entry name" value="Pept_S49_SppA"/>
</dbReference>
<dbReference type="InterPro" id="IPR002142">
    <property type="entry name" value="Peptidase_S49"/>
</dbReference>
<dbReference type="CDD" id="cd07023">
    <property type="entry name" value="S49_Sppa_N_C"/>
    <property type="match status" value="1"/>
</dbReference>
<sequence>MNTKRWVAIAIAAAIVIFTISLPSRQTEKDKNLESLLSQNGLVENVLQEGSSRKIAKLTIDGTISSQSSGSIFSEAAYDHDFFIQALNEIYNDDNVSAVFLEVNSPGGGVYESAEIARLIKEIQTDRKLPLYVSMKNMAASGGYYVSASADKIFATEETMTGSIGVIMSGLNFAEMLDDLGVEDTTVKSGEMKDVGSSTRKWTDKDHEVLQSMINNSYDRFVNIVSEGRGMDEKVVREIADGRIYDGKQALENGLVDAIGFPEEALAALQEDHDLKDATVFEYELNTGYFSKNFPFLNVFTKQDIFQSKKATTQTELLQQIENPDTPQMMYLYGGE</sequence>
<dbReference type="PANTHER" id="PTHR42987">
    <property type="entry name" value="PEPTIDASE S49"/>
    <property type="match status" value="1"/>
</dbReference>
<reference evidence="6 7" key="1">
    <citation type="submission" date="2017-05" db="EMBL/GenBank/DDBJ databases">
        <title>Vagococcus spp. assemblies.</title>
        <authorList>
            <person name="Gulvik C.A."/>
        </authorList>
    </citation>
    <scope>NUCLEOTIDE SEQUENCE [LARGE SCALE GENOMIC DNA]</scope>
    <source>
        <strain evidence="6 7">CCUG 51432</strain>
    </source>
</reference>
<dbReference type="GO" id="GO:0006508">
    <property type="term" value="P:proteolysis"/>
    <property type="evidence" value="ECO:0007669"/>
    <property type="project" value="UniProtKB-KW"/>
</dbReference>
<evidence type="ECO:0000313" key="7">
    <source>
        <dbReference type="Proteomes" id="UP000287605"/>
    </source>
</evidence>
<dbReference type="GO" id="GO:0008236">
    <property type="term" value="F:serine-type peptidase activity"/>
    <property type="evidence" value="ECO:0007669"/>
    <property type="project" value="UniProtKB-KW"/>
</dbReference>
<comment type="caution">
    <text evidence="6">The sequence shown here is derived from an EMBL/GenBank/DDBJ whole genome shotgun (WGS) entry which is preliminary data.</text>
</comment>
<dbReference type="InterPro" id="IPR047272">
    <property type="entry name" value="S49_SppA_C"/>
</dbReference>
<evidence type="ECO:0000256" key="1">
    <source>
        <dbReference type="ARBA" id="ARBA00008683"/>
    </source>
</evidence>
<dbReference type="Proteomes" id="UP000287605">
    <property type="component" value="Unassembled WGS sequence"/>
</dbReference>
<protein>
    <submittedName>
        <fullName evidence="6">Signal peptide peptidase SppA</fullName>
    </submittedName>
</protein>
<proteinExistence type="inferred from homology"/>
<keyword evidence="4" id="KW-0720">Serine protease</keyword>
<keyword evidence="3" id="KW-0378">Hydrolase</keyword>
<dbReference type="PANTHER" id="PTHR42987:SF7">
    <property type="entry name" value="SIGNAL PEPTIDE PEPTIDASE SPPA-RELATED"/>
    <property type="match status" value="1"/>
</dbReference>
<evidence type="ECO:0000256" key="3">
    <source>
        <dbReference type="ARBA" id="ARBA00022801"/>
    </source>
</evidence>
<evidence type="ECO:0000256" key="2">
    <source>
        <dbReference type="ARBA" id="ARBA00022670"/>
    </source>
</evidence>
<keyword evidence="7" id="KW-1185">Reference proteome</keyword>
<dbReference type="SUPFAM" id="SSF52096">
    <property type="entry name" value="ClpP/crotonase"/>
    <property type="match status" value="1"/>
</dbReference>
<evidence type="ECO:0000259" key="5">
    <source>
        <dbReference type="Pfam" id="PF01343"/>
    </source>
</evidence>
<gene>
    <name evidence="6" type="ORF">CBF29_09145</name>
</gene>
<keyword evidence="2" id="KW-0645">Protease</keyword>
<dbReference type="EMBL" id="NGKA01000013">
    <property type="protein sequence ID" value="RSU10739.1"/>
    <property type="molecule type" value="Genomic_DNA"/>
</dbReference>
<evidence type="ECO:0000256" key="4">
    <source>
        <dbReference type="ARBA" id="ARBA00022825"/>
    </source>
</evidence>
<dbReference type="OrthoDB" id="9764363at2"/>